<accession>A0A498KLY1</accession>
<sequence length="336" mass="37588">MWFWFRFRFRCVFDFKCPPLGTRYFNFPMISSLSFVWVPFPKSVPFDSNGEEAEPNHPFPFTIRAGPFVFGIRVNLIHLAVLVQAALTVLYDVKIVHKRHAILFEPRDGDINSEHEHESRIRVGPPESHVIHGGQRRKSSLALTSDGAKNQDKSNDNDEKKKVMHREIEKKRRQEMANLYGSLRSVLPLEFIKGKRSLADHMNEAVNYIKQLQTRIKIFGAKRGELKMGSASSNLSASTLGHGSSGSSSTAASTLVAVHPCLAGVEIVVSTGRSPEQGFLLSRMLKILLGQGLNVISCSSTQVNRRLVYTIQSEVSDPTCVDFSGLQQILTEACHH</sequence>
<evidence type="ECO:0000256" key="2">
    <source>
        <dbReference type="ARBA" id="ARBA00023015"/>
    </source>
</evidence>
<keyword evidence="8" id="KW-1185">Reference proteome</keyword>
<dbReference type="InterPro" id="IPR011598">
    <property type="entry name" value="bHLH_dom"/>
</dbReference>
<dbReference type="SUPFAM" id="SSF47459">
    <property type="entry name" value="HLH, helix-loop-helix DNA-binding domain"/>
    <property type="match status" value="1"/>
</dbReference>
<gene>
    <name evidence="7" type="ORF">DVH24_022630</name>
</gene>
<comment type="subcellular location">
    <subcellularLocation>
        <location evidence="1">Nucleus</location>
    </subcellularLocation>
</comment>
<dbReference type="Proteomes" id="UP000290289">
    <property type="component" value="Chromosome 1"/>
</dbReference>
<protein>
    <recommendedName>
        <fullName evidence="6">BHLH domain-containing protein</fullName>
    </recommendedName>
</protein>
<dbReference type="GO" id="GO:0000981">
    <property type="term" value="F:DNA-binding transcription factor activity, RNA polymerase II-specific"/>
    <property type="evidence" value="ECO:0007669"/>
    <property type="project" value="TreeGrafter"/>
</dbReference>
<evidence type="ECO:0000259" key="6">
    <source>
        <dbReference type="PROSITE" id="PS50888"/>
    </source>
</evidence>
<keyword evidence="4" id="KW-0539">Nucleus</keyword>
<proteinExistence type="predicted"/>
<dbReference type="Pfam" id="PF00010">
    <property type="entry name" value="HLH"/>
    <property type="match status" value="1"/>
</dbReference>
<evidence type="ECO:0000256" key="3">
    <source>
        <dbReference type="ARBA" id="ARBA00023163"/>
    </source>
</evidence>
<keyword evidence="2" id="KW-0805">Transcription regulation</keyword>
<dbReference type="Gene3D" id="4.10.280.10">
    <property type="entry name" value="Helix-loop-helix DNA-binding domain"/>
    <property type="match status" value="1"/>
</dbReference>
<feature type="compositionally biased region" description="Basic and acidic residues" evidence="5">
    <location>
        <begin position="149"/>
        <end position="165"/>
    </location>
</feature>
<dbReference type="PROSITE" id="PS50888">
    <property type="entry name" value="BHLH"/>
    <property type="match status" value="1"/>
</dbReference>
<evidence type="ECO:0000313" key="7">
    <source>
        <dbReference type="EMBL" id="RXI08486.1"/>
    </source>
</evidence>
<dbReference type="GO" id="GO:0000977">
    <property type="term" value="F:RNA polymerase II transcription regulatory region sequence-specific DNA binding"/>
    <property type="evidence" value="ECO:0007669"/>
    <property type="project" value="TreeGrafter"/>
</dbReference>
<evidence type="ECO:0000256" key="5">
    <source>
        <dbReference type="SAM" id="MobiDB-lite"/>
    </source>
</evidence>
<dbReference type="InterPro" id="IPR015660">
    <property type="entry name" value="MASH1/Ascl1a-like"/>
</dbReference>
<evidence type="ECO:0000256" key="1">
    <source>
        <dbReference type="ARBA" id="ARBA00004123"/>
    </source>
</evidence>
<dbReference type="GO" id="GO:0046983">
    <property type="term" value="F:protein dimerization activity"/>
    <property type="evidence" value="ECO:0007669"/>
    <property type="project" value="InterPro"/>
</dbReference>
<evidence type="ECO:0000313" key="8">
    <source>
        <dbReference type="Proteomes" id="UP000290289"/>
    </source>
</evidence>
<reference evidence="7 8" key="1">
    <citation type="submission" date="2018-10" db="EMBL/GenBank/DDBJ databases">
        <title>A high-quality apple genome assembly.</title>
        <authorList>
            <person name="Hu J."/>
        </authorList>
    </citation>
    <scope>NUCLEOTIDE SEQUENCE [LARGE SCALE GENOMIC DNA]</scope>
    <source>
        <strain evidence="8">cv. HFTH1</strain>
        <tissue evidence="7">Young leaf</tissue>
    </source>
</reference>
<dbReference type="PANTHER" id="PTHR13935:SF155">
    <property type="entry name" value="TRANSCRIPTION FACTOR BHLH120-LIKE"/>
    <property type="match status" value="1"/>
</dbReference>
<dbReference type="GO" id="GO:0090575">
    <property type="term" value="C:RNA polymerase II transcription regulator complex"/>
    <property type="evidence" value="ECO:0007669"/>
    <property type="project" value="TreeGrafter"/>
</dbReference>
<organism evidence="7 8">
    <name type="scientific">Malus domestica</name>
    <name type="common">Apple</name>
    <name type="synonym">Pyrus malus</name>
    <dbReference type="NCBI Taxonomy" id="3750"/>
    <lineage>
        <taxon>Eukaryota</taxon>
        <taxon>Viridiplantae</taxon>
        <taxon>Streptophyta</taxon>
        <taxon>Embryophyta</taxon>
        <taxon>Tracheophyta</taxon>
        <taxon>Spermatophyta</taxon>
        <taxon>Magnoliopsida</taxon>
        <taxon>eudicotyledons</taxon>
        <taxon>Gunneridae</taxon>
        <taxon>Pentapetalae</taxon>
        <taxon>rosids</taxon>
        <taxon>fabids</taxon>
        <taxon>Rosales</taxon>
        <taxon>Rosaceae</taxon>
        <taxon>Amygdaloideae</taxon>
        <taxon>Maleae</taxon>
        <taxon>Malus</taxon>
    </lineage>
</organism>
<dbReference type="InterPro" id="IPR036638">
    <property type="entry name" value="HLH_DNA-bd_sf"/>
</dbReference>
<name>A0A498KLY1_MALDO</name>
<dbReference type="SMART" id="SM00353">
    <property type="entry name" value="HLH"/>
    <property type="match status" value="1"/>
</dbReference>
<keyword evidence="3" id="KW-0804">Transcription</keyword>
<comment type="caution">
    <text evidence="7">The sequence shown here is derived from an EMBL/GenBank/DDBJ whole genome shotgun (WGS) entry which is preliminary data.</text>
</comment>
<dbReference type="PANTHER" id="PTHR13935">
    <property type="entry name" value="ACHAETE-SCUTE TRANSCRIPTION FACTOR-RELATED"/>
    <property type="match status" value="1"/>
</dbReference>
<dbReference type="EMBL" id="RDQH01000327">
    <property type="protein sequence ID" value="RXI08486.1"/>
    <property type="molecule type" value="Genomic_DNA"/>
</dbReference>
<feature type="domain" description="BHLH" evidence="6">
    <location>
        <begin position="160"/>
        <end position="212"/>
    </location>
</feature>
<dbReference type="AlphaFoldDB" id="A0A498KLY1"/>
<evidence type="ECO:0000256" key="4">
    <source>
        <dbReference type="ARBA" id="ARBA00023242"/>
    </source>
</evidence>
<dbReference type="CDD" id="cd18914">
    <property type="entry name" value="bHLH_AtORG2_like"/>
    <property type="match status" value="1"/>
</dbReference>
<feature type="region of interest" description="Disordered" evidence="5">
    <location>
        <begin position="113"/>
        <end position="165"/>
    </location>
</feature>